<sequence>MESAPKTVSLPAAPLGYVYARRADSLPLDELAMLSARSADSDLAVMPVIRGLTVEQAFVSNVAVVAGSKTTGLGGSGTTFKLAPSHYHPNAFVFHGGAAIPASSAAPNLSRACEAARKRFGFSPYAAAPVDGAVETTGASLCEALGLSPSATVLYLVVTETFKETVYMCNTFLHYGGAGTVSVGPHDVLRVPLYPVQLYMPDVNRLAGEPFNAKHRSIGDEFAYPRPFFNSNLCRLLHGYVLGPAAVSLRVRNLDGVARGAAHLALDENHEGSVLPPDVTFTLFDSAQAAGRGGGRGPQRGGDGTSGKSAPASGTERRLASVMAADTALSVDAVAAAGVYDAELPSVEEWPLLAAGDGRERLEALGAYVGRLSGLVGAMVFSPNSVLYMTEVDDGGPAEGKDGSSPSYHRFYLIAAPHVAGNPQTDKDGRVLPHTADQHSAPVNGANQEFSLDYLALACGFCPQILARVLFYLERCDSGAFGGRNEADALRYLATTLESEVPCGLCDRATRPACAHTTLHRLRQRLPKFGAPARLPIGVFGTMNSAYSDCDVLGTYASYGALKKPNDNEAPKSIMQDTYRAAVERLFAELEQARLVDKESITQAGAGPGAAGIVRDHASFRGVLATIKETVEQAADQFVRTLVEGRDFKIREALADANHTMSLSLDPYSSGFCPVTSFLARRTVLAVLQDLALSQCHCLFYGQAVEGRNFRNQFQPVLRRRFLDMLNGGFVTAKTVTVTVAESGVVAPDLTLPATEPPTKECDGDLARVSIEVLRDLRVKNRVLFSNGGANLSEAAKARVAGMASAYRRPEKAANILGGAVGFLVKQFHAVLFPRGHPPGIETPNPQWFWTLLQRNQMPARLLGKEDVETITAIKRFSDEYAAINFVNLTPNNVGELAQFYFANLVLKYCDHSQYFINGLTAIVAGSKRPRDPASVLAWIDRPLAGPADVEPAAQEVLRRLDARPALWTGTFLATHMVRSVMEQRPMVVIGLSISKYNGSAGNNRVFQAGNWNGLNGGKNVCPLMAFDRTRRFVLACPRVGFTCEAGGFGAGVRENTLGEQVRAIVAEGGPLVQTAVFLAVLHALGPRTQHLAVDDWVGLVDDEFLAASLDAINAKVAASFGEWSVEAAQELARDLEAQTSTGAAAAGDGAFDFDACAGDDAPAAGAGLGFAPAAGASSSGVGGAGQKRPHQDDVLFDMGGVPEKKPNLTFDML</sequence>
<evidence type="ECO:0000256" key="3">
    <source>
        <dbReference type="ARBA" id="ARBA00022723"/>
    </source>
</evidence>
<keyword evidence="2" id="KW-0235">DNA replication</keyword>
<dbReference type="HAMAP" id="MF_04007">
    <property type="entry name" value="HSV_DNBI"/>
    <property type="match status" value="1"/>
</dbReference>
<dbReference type="GO" id="GO:0042025">
    <property type="term" value="C:host cell nucleus"/>
    <property type="evidence" value="ECO:0007669"/>
    <property type="project" value="InterPro"/>
</dbReference>
<dbReference type="GO" id="GO:0003697">
    <property type="term" value="F:single-stranded DNA binding"/>
    <property type="evidence" value="ECO:0007669"/>
    <property type="project" value="InterPro"/>
</dbReference>
<keyword evidence="4" id="KW-0863">Zinc-finger</keyword>
<evidence type="ECO:0000256" key="2">
    <source>
        <dbReference type="ARBA" id="ARBA00022705"/>
    </source>
</evidence>
<proteinExistence type="inferred from homology"/>
<keyword evidence="3" id="KW-0479">Metal-binding</keyword>
<evidence type="ECO:0000256" key="4">
    <source>
        <dbReference type="ARBA" id="ARBA00022771"/>
    </source>
</evidence>
<dbReference type="GO" id="GO:0008270">
    <property type="term" value="F:zinc ion binding"/>
    <property type="evidence" value="ECO:0007669"/>
    <property type="project" value="UniProtKB-KW"/>
</dbReference>
<dbReference type="InterPro" id="IPR000635">
    <property type="entry name" value="Viral_ssDNA-bd"/>
</dbReference>
<dbReference type="Proteomes" id="UP001143705">
    <property type="component" value="Segment"/>
</dbReference>
<evidence type="ECO:0000256" key="6">
    <source>
        <dbReference type="ARBA" id="ARBA00023125"/>
    </source>
</evidence>
<evidence type="ECO:0000256" key="1">
    <source>
        <dbReference type="ARBA" id="ARBA00022562"/>
    </source>
</evidence>
<dbReference type="InterPro" id="IPR043031">
    <property type="entry name" value="Viral_ssDBP_head"/>
</dbReference>
<dbReference type="Gene3D" id="1.10.150.560">
    <property type="match status" value="1"/>
</dbReference>
<organism evidence="8 9">
    <name type="scientific">Equid herpesvirus 6</name>
    <dbReference type="NCBI Taxonomy" id="173566"/>
    <lineage>
        <taxon>Viruses</taxon>
        <taxon>Duplodnaviria</taxon>
        <taxon>Heunggongvirae</taxon>
        <taxon>Peploviricota</taxon>
        <taxon>Herviviricetes</taxon>
        <taxon>Herpesvirales</taxon>
        <taxon>Orthoherpesviridae</taxon>
        <taxon>Alphaherpesvirinae</taxon>
        <taxon>Varicellovirus</taxon>
    </lineage>
</organism>
<protein>
    <submittedName>
        <fullName evidence="8">Single-stranded DNA-binding protein</fullName>
    </submittedName>
</protein>
<dbReference type="InterPro" id="IPR035989">
    <property type="entry name" value="DBP_sf"/>
</dbReference>
<evidence type="ECO:0000313" key="8">
    <source>
        <dbReference type="EMBL" id="QPI70141.1"/>
    </source>
</evidence>
<dbReference type="FunFam" id="1.20.190.40:FF:000002">
    <property type="entry name" value="Major DNA-binding protein"/>
    <property type="match status" value="1"/>
</dbReference>
<evidence type="ECO:0000256" key="5">
    <source>
        <dbReference type="ARBA" id="ARBA00022833"/>
    </source>
</evidence>
<feature type="compositionally biased region" description="Gly residues" evidence="7">
    <location>
        <begin position="291"/>
        <end position="305"/>
    </location>
</feature>
<keyword evidence="5" id="KW-0862">Zinc</keyword>
<dbReference type="EMBL" id="MT012704">
    <property type="protein sequence ID" value="QPI70141.1"/>
    <property type="molecule type" value="Genomic_DNA"/>
</dbReference>
<dbReference type="Pfam" id="PF00747">
    <property type="entry name" value="Viral_DNA_bp"/>
    <property type="match status" value="1"/>
</dbReference>
<evidence type="ECO:0000313" key="9">
    <source>
        <dbReference type="Proteomes" id="UP001143705"/>
    </source>
</evidence>
<feature type="region of interest" description="Disordered" evidence="7">
    <location>
        <begin position="289"/>
        <end position="317"/>
    </location>
</feature>
<dbReference type="GO" id="GO:0006260">
    <property type="term" value="P:DNA replication"/>
    <property type="evidence" value="ECO:0007669"/>
    <property type="project" value="UniProtKB-KW"/>
</dbReference>
<dbReference type="Gene3D" id="1.20.190.40">
    <property type="entry name" value="Viral ssDNA binding protein, head domain"/>
    <property type="match status" value="2"/>
</dbReference>
<reference evidence="8" key="1">
    <citation type="journal article" date="2020" name="Emerg. Infect. Dis.">
        <title>Identification of a Novel alpha-herpesvirus Associated with Ulcerative Stomatitis in Donkeys.</title>
        <authorList>
            <person name="Martella V."/>
            <person name="Lanave G."/>
            <person name="Camero M."/>
            <person name="Larocca V."/>
            <person name="Lorusso E."/>
            <person name="Catella C."/>
            <person name="Capozza P."/>
            <person name="Tempesta M."/>
            <person name="Buonavoglia C."/>
        </authorList>
    </citation>
    <scope>NUCLEOTIDE SEQUENCE</scope>
    <source>
        <strain evidence="8">AsHV/Bari/2011/740</strain>
    </source>
</reference>
<keyword evidence="9" id="KW-1185">Reference proteome</keyword>
<evidence type="ECO:0000256" key="7">
    <source>
        <dbReference type="SAM" id="MobiDB-lite"/>
    </source>
</evidence>
<accession>A0A7S9VM98</accession>
<keyword evidence="6 8" id="KW-0238">DNA-binding</keyword>
<keyword evidence="1" id="KW-1048">Host nucleus</keyword>
<dbReference type="SUPFAM" id="SSF118208">
    <property type="entry name" value="Viral ssDNA binding protein"/>
    <property type="match status" value="1"/>
</dbReference>
<name>A0A7S9VM98_9ALPH</name>
<feature type="region of interest" description="Disordered" evidence="7">
    <location>
        <begin position="1180"/>
        <end position="1201"/>
    </location>
</feature>